<dbReference type="RefSeq" id="WP_171183413.1">
    <property type="nucleotide sequence ID" value="NZ_WTPX01000009.1"/>
</dbReference>
<dbReference type="NCBIfam" id="TIGR00234">
    <property type="entry name" value="tyrS"/>
    <property type="match status" value="1"/>
</dbReference>
<dbReference type="Gene3D" id="3.10.290.10">
    <property type="entry name" value="RNA-binding S4 domain"/>
    <property type="match status" value="1"/>
</dbReference>
<keyword evidence="4 9" id="KW-0067">ATP-binding</keyword>
<evidence type="ECO:0000256" key="8">
    <source>
        <dbReference type="NCBIfam" id="TIGR00234"/>
    </source>
</evidence>
<dbReference type="Pfam" id="PF00579">
    <property type="entry name" value="tRNA-synt_1b"/>
    <property type="match status" value="1"/>
</dbReference>
<evidence type="ECO:0000256" key="5">
    <source>
        <dbReference type="ARBA" id="ARBA00022917"/>
    </source>
</evidence>
<evidence type="ECO:0000256" key="7">
    <source>
        <dbReference type="ARBA" id="ARBA00048248"/>
    </source>
</evidence>
<dbReference type="Gene3D" id="1.10.240.10">
    <property type="entry name" value="Tyrosyl-Transfer RNA Synthetase"/>
    <property type="match status" value="1"/>
</dbReference>
<comment type="catalytic activity">
    <reaction evidence="7">
        <text>tRNA(Tyr) + L-tyrosine + ATP = L-tyrosyl-tRNA(Tyr) + AMP + diphosphate + H(+)</text>
        <dbReference type="Rhea" id="RHEA:10220"/>
        <dbReference type="Rhea" id="RHEA-COMP:9706"/>
        <dbReference type="Rhea" id="RHEA-COMP:9707"/>
        <dbReference type="ChEBI" id="CHEBI:15378"/>
        <dbReference type="ChEBI" id="CHEBI:30616"/>
        <dbReference type="ChEBI" id="CHEBI:33019"/>
        <dbReference type="ChEBI" id="CHEBI:58315"/>
        <dbReference type="ChEBI" id="CHEBI:78442"/>
        <dbReference type="ChEBI" id="CHEBI:78536"/>
        <dbReference type="ChEBI" id="CHEBI:456215"/>
        <dbReference type="EC" id="6.1.1.1"/>
    </reaction>
</comment>
<organism evidence="10 11">
    <name type="scientific">Alienimonas chondri</name>
    <dbReference type="NCBI Taxonomy" id="2681879"/>
    <lineage>
        <taxon>Bacteria</taxon>
        <taxon>Pseudomonadati</taxon>
        <taxon>Planctomycetota</taxon>
        <taxon>Planctomycetia</taxon>
        <taxon>Planctomycetales</taxon>
        <taxon>Planctomycetaceae</taxon>
        <taxon>Alienimonas</taxon>
    </lineage>
</organism>
<dbReference type="SUPFAM" id="SSF52374">
    <property type="entry name" value="Nucleotidylyl transferase"/>
    <property type="match status" value="1"/>
</dbReference>
<dbReference type="SUPFAM" id="SSF55174">
    <property type="entry name" value="Alpha-L RNA-binding motif"/>
    <property type="match status" value="1"/>
</dbReference>
<protein>
    <recommendedName>
        <fullName evidence="1 8">Tyrosine--tRNA ligase</fullName>
        <ecNumber evidence="1 8">6.1.1.1</ecNumber>
    </recommendedName>
</protein>
<dbReference type="GO" id="GO:0004831">
    <property type="term" value="F:tyrosine-tRNA ligase activity"/>
    <property type="evidence" value="ECO:0007669"/>
    <property type="project" value="UniProtKB-EC"/>
</dbReference>
<keyword evidence="6 9" id="KW-0030">Aminoacyl-tRNA synthetase</keyword>
<dbReference type="PRINTS" id="PR01040">
    <property type="entry name" value="TRNASYNTHTYR"/>
</dbReference>
<dbReference type="InterPro" id="IPR002307">
    <property type="entry name" value="Tyr-tRNA-ligase"/>
</dbReference>
<evidence type="ECO:0000256" key="1">
    <source>
        <dbReference type="ARBA" id="ARBA00013160"/>
    </source>
</evidence>
<dbReference type="InterPro" id="IPR036986">
    <property type="entry name" value="S4_RNA-bd_sf"/>
</dbReference>
<dbReference type="PANTHER" id="PTHR11766:SF1">
    <property type="entry name" value="TYROSINE--TRNA LIGASE"/>
    <property type="match status" value="1"/>
</dbReference>
<comment type="similarity">
    <text evidence="9">Belongs to the class-I aminoacyl-tRNA synthetase family.</text>
</comment>
<proteinExistence type="inferred from homology"/>
<gene>
    <name evidence="10" type="primary">tyrS</name>
    <name evidence="10" type="ORF">LzC2_05090</name>
</gene>
<evidence type="ECO:0000313" key="10">
    <source>
        <dbReference type="EMBL" id="NNJ24452.1"/>
    </source>
</evidence>
<evidence type="ECO:0000256" key="3">
    <source>
        <dbReference type="ARBA" id="ARBA00022741"/>
    </source>
</evidence>
<comment type="caution">
    <text evidence="10">The sequence shown here is derived from an EMBL/GenBank/DDBJ whole genome shotgun (WGS) entry which is preliminary data.</text>
</comment>
<name>A0ABX1VAX8_9PLAN</name>
<dbReference type="InterPro" id="IPR014729">
    <property type="entry name" value="Rossmann-like_a/b/a_fold"/>
</dbReference>
<keyword evidence="2 9" id="KW-0436">Ligase</keyword>
<dbReference type="CDD" id="cd00805">
    <property type="entry name" value="TyrRS_core"/>
    <property type="match status" value="1"/>
</dbReference>
<dbReference type="Proteomes" id="UP000609651">
    <property type="component" value="Unassembled WGS sequence"/>
</dbReference>
<evidence type="ECO:0000256" key="6">
    <source>
        <dbReference type="ARBA" id="ARBA00023146"/>
    </source>
</evidence>
<accession>A0ABX1VAX8</accession>
<reference evidence="10 11" key="1">
    <citation type="journal article" date="2020" name="Syst. Appl. Microbiol.">
        <title>Alienimonas chondri sp. nov., a novel planctomycete isolated from the biofilm of the red alga Chondrus crispus.</title>
        <authorList>
            <person name="Vitorino I."/>
            <person name="Albuquerque L."/>
            <person name="Wiegand S."/>
            <person name="Kallscheuer N."/>
            <person name="da Costa M.S."/>
            <person name="Lobo-da-Cunha A."/>
            <person name="Jogler C."/>
            <person name="Lage O.M."/>
        </authorList>
    </citation>
    <scope>NUCLEOTIDE SEQUENCE [LARGE SCALE GENOMIC DNA]</scope>
    <source>
        <strain evidence="10 11">LzC2</strain>
    </source>
</reference>
<keyword evidence="5 9" id="KW-0648">Protein biosynthesis</keyword>
<keyword evidence="3 9" id="KW-0547">Nucleotide-binding</keyword>
<dbReference type="EMBL" id="WTPX01000009">
    <property type="protein sequence ID" value="NNJ24452.1"/>
    <property type="molecule type" value="Genomic_DNA"/>
</dbReference>
<keyword evidence="11" id="KW-1185">Reference proteome</keyword>
<dbReference type="EC" id="6.1.1.1" evidence="1 8"/>
<evidence type="ECO:0000256" key="2">
    <source>
        <dbReference type="ARBA" id="ARBA00022598"/>
    </source>
</evidence>
<evidence type="ECO:0000313" key="11">
    <source>
        <dbReference type="Proteomes" id="UP000609651"/>
    </source>
</evidence>
<dbReference type="Gene3D" id="3.40.50.620">
    <property type="entry name" value="HUPs"/>
    <property type="match status" value="1"/>
</dbReference>
<dbReference type="InterPro" id="IPR002305">
    <property type="entry name" value="aa-tRNA-synth_Ic"/>
</dbReference>
<dbReference type="InterPro" id="IPR024088">
    <property type="entry name" value="Tyr-tRNA-ligase_bac-type"/>
</dbReference>
<dbReference type="PANTHER" id="PTHR11766">
    <property type="entry name" value="TYROSYL-TRNA SYNTHETASE"/>
    <property type="match status" value="1"/>
</dbReference>
<sequence>MSFAPVDEQLELLTRGVEKIVPEDELRAKLQKSRETNTPLRVKYGIDPTGIDLHLGHTVPLRKLRQFQELGHTAVLIIGDATARVGDPSGRDEARSKKLTKEQVDANAADYLNQCGKVIDLSRAEVHRNGDWFDPMGFGELLGLCGQVTVAQLLTRDDFAKRYRDEKPIFLHECLYPVMQAWDSVQIQANVELGGTEQLYTFMLARDYQANAGQAGQVGVMSPILVGTDGVKRMGKSLGNYIGIAEEPYEQMKKFMRVSDDNLRDYFTLLTDRPAEEIDVLITGHPKEAKVTLAKSVIGGYHSPAEADAAADRWQKEIGGGGLPADIPDRPLSAPADGLMQAVDLLAELKLTGSKSEARRLIQQGGMKLGADKSPVLTHDEQVAVSDGLLVWAGKKKFCRVALT</sequence>
<evidence type="ECO:0000256" key="4">
    <source>
        <dbReference type="ARBA" id="ARBA00022840"/>
    </source>
</evidence>
<evidence type="ECO:0000256" key="9">
    <source>
        <dbReference type="RuleBase" id="RU363036"/>
    </source>
</evidence>